<dbReference type="EMBL" id="QPJY01000001">
    <property type="protein sequence ID" value="RCX33034.1"/>
    <property type="molecule type" value="Genomic_DNA"/>
</dbReference>
<dbReference type="AlphaFoldDB" id="A0A369CME3"/>
<sequence length="223" mass="24311">MRIRTCLAFITLLALLAPAITAAEPAAGKPADSTAALDFEQVLDRWLQGDGLASTSLMGLRPGMAVAEADGMLSDTGYSYSNHIQAYRTARPGDRSRVRLQYMGSELGFVEVQDELPGPVDLDQARSLLVARLGAPAEESGAAGHHLVLAWQRDDIRLTAVVGGSAQGGEDPGLVRLQLWTTRLDDYERRIVQRCLDLRALPPDERTPEQVQELLRCPMSVFE</sequence>
<gene>
    <name evidence="2" type="ORF">DFQ59_101333</name>
</gene>
<feature type="chain" id="PRO_5016663618" evidence="1">
    <location>
        <begin position="23"/>
        <end position="223"/>
    </location>
</feature>
<dbReference type="RefSeq" id="WP_114277917.1">
    <property type="nucleotide sequence ID" value="NZ_QPJY01000001.1"/>
</dbReference>
<keyword evidence="3" id="KW-1185">Reference proteome</keyword>
<accession>A0A369CME3</accession>
<keyword evidence="1" id="KW-0732">Signal</keyword>
<organism evidence="2 3">
    <name type="scientific">Thioalbus denitrificans</name>
    <dbReference type="NCBI Taxonomy" id="547122"/>
    <lineage>
        <taxon>Bacteria</taxon>
        <taxon>Pseudomonadati</taxon>
        <taxon>Pseudomonadota</taxon>
        <taxon>Gammaproteobacteria</taxon>
        <taxon>Chromatiales</taxon>
        <taxon>Ectothiorhodospiraceae</taxon>
        <taxon>Thioalbus</taxon>
    </lineage>
</organism>
<protein>
    <submittedName>
        <fullName evidence="2">Uncharacterized protein</fullName>
    </submittedName>
</protein>
<evidence type="ECO:0000313" key="3">
    <source>
        <dbReference type="Proteomes" id="UP000252707"/>
    </source>
</evidence>
<evidence type="ECO:0000256" key="1">
    <source>
        <dbReference type="SAM" id="SignalP"/>
    </source>
</evidence>
<reference evidence="2 3" key="1">
    <citation type="submission" date="2018-07" db="EMBL/GenBank/DDBJ databases">
        <title>Genomic Encyclopedia of Type Strains, Phase IV (KMG-IV): sequencing the most valuable type-strain genomes for metagenomic binning, comparative biology and taxonomic classification.</title>
        <authorList>
            <person name="Goeker M."/>
        </authorList>
    </citation>
    <scope>NUCLEOTIDE SEQUENCE [LARGE SCALE GENOMIC DNA]</scope>
    <source>
        <strain evidence="2 3">DSM 26407</strain>
    </source>
</reference>
<dbReference type="Proteomes" id="UP000252707">
    <property type="component" value="Unassembled WGS sequence"/>
</dbReference>
<name>A0A369CME3_9GAMM</name>
<evidence type="ECO:0000313" key="2">
    <source>
        <dbReference type="EMBL" id="RCX33034.1"/>
    </source>
</evidence>
<proteinExistence type="predicted"/>
<comment type="caution">
    <text evidence="2">The sequence shown here is derived from an EMBL/GenBank/DDBJ whole genome shotgun (WGS) entry which is preliminary data.</text>
</comment>
<feature type="signal peptide" evidence="1">
    <location>
        <begin position="1"/>
        <end position="22"/>
    </location>
</feature>